<dbReference type="PROSITE" id="PS50297">
    <property type="entry name" value="ANK_REP_REGION"/>
    <property type="match status" value="1"/>
</dbReference>
<dbReference type="PROSITE" id="PS50088">
    <property type="entry name" value="ANK_REPEAT"/>
    <property type="match status" value="1"/>
</dbReference>
<dbReference type="AlphaFoldDB" id="A0A8A3PKV0"/>
<dbReference type="InterPro" id="IPR002110">
    <property type="entry name" value="Ankyrin_rpt"/>
</dbReference>
<dbReference type="Pfam" id="PF12796">
    <property type="entry name" value="Ank_2"/>
    <property type="match status" value="1"/>
</dbReference>
<dbReference type="InterPro" id="IPR036770">
    <property type="entry name" value="Ankyrin_rpt-contain_sf"/>
</dbReference>
<evidence type="ECO:0000256" key="1">
    <source>
        <dbReference type="PROSITE-ProRule" id="PRU00023"/>
    </source>
</evidence>
<keyword evidence="2" id="KW-0175">Coiled coil</keyword>
<name>A0A8A3PKV0_9HELO</name>
<evidence type="ECO:0000313" key="5">
    <source>
        <dbReference type="EMBL" id="QSZ36037.1"/>
    </source>
</evidence>
<feature type="domain" description="Azaphilone pigments biosynthesis cluster protein L N-terminal" evidence="4">
    <location>
        <begin position="1"/>
        <end position="139"/>
    </location>
</feature>
<feature type="signal peptide" evidence="3">
    <location>
        <begin position="1"/>
        <end position="23"/>
    </location>
</feature>
<dbReference type="InterPro" id="IPR031348">
    <property type="entry name" value="PigL_N"/>
</dbReference>
<organism evidence="5 6">
    <name type="scientific">Monilinia vaccinii-corymbosi</name>
    <dbReference type="NCBI Taxonomy" id="61207"/>
    <lineage>
        <taxon>Eukaryota</taxon>
        <taxon>Fungi</taxon>
        <taxon>Dikarya</taxon>
        <taxon>Ascomycota</taxon>
        <taxon>Pezizomycotina</taxon>
        <taxon>Leotiomycetes</taxon>
        <taxon>Helotiales</taxon>
        <taxon>Sclerotiniaceae</taxon>
        <taxon>Monilinia</taxon>
    </lineage>
</organism>
<feature type="chain" id="PRO_5032410034" description="Azaphilone pigments biosynthesis cluster protein L N-terminal domain-containing protein" evidence="3">
    <location>
        <begin position="24"/>
        <end position="698"/>
    </location>
</feature>
<evidence type="ECO:0000313" key="6">
    <source>
        <dbReference type="Proteomes" id="UP000672032"/>
    </source>
</evidence>
<protein>
    <recommendedName>
        <fullName evidence="4">Azaphilone pigments biosynthesis cluster protein L N-terminal domain-containing protein</fullName>
    </recommendedName>
</protein>
<evidence type="ECO:0000256" key="3">
    <source>
        <dbReference type="SAM" id="SignalP"/>
    </source>
</evidence>
<evidence type="ECO:0000259" key="4">
    <source>
        <dbReference type="Pfam" id="PF17111"/>
    </source>
</evidence>
<feature type="repeat" description="ANK" evidence="1">
    <location>
        <begin position="316"/>
        <end position="348"/>
    </location>
</feature>
<dbReference type="SMART" id="SM00248">
    <property type="entry name" value="ANK"/>
    <property type="match status" value="2"/>
</dbReference>
<keyword evidence="6" id="KW-1185">Reference proteome</keyword>
<dbReference type="EMBL" id="CP063410">
    <property type="protein sequence ID" value="QSZ36037.1"/>
    <property type="molecule type" value="Genomic_DNA"/>
</dbReference>
<dbReference type="Gene3D" id="1.25.40.20">
    <property type="entry name" value="Ankyrin repeat-containing domain"/>
    <property type="match status" value="1"/>
</dbReference>
<dbReference type="Proteomes" id="UP000672032">
    <property type="component" value="Chromosome 6"/>
</dbReference>
<dbReference type="OrthoDB" id="432483at2759"/>
<proteinExistence type="predicted"/>
<accession>A0A8A3PKV0</accession>
<keyword evidence="3" id="KW-0732">Signal</keyword>
<feature type="coiled-coil region" evidence="2">
    <location>
        <begin position="72"/>
        <end position="99"/>
    </location>
</feature>
<evidence type="ECO:0000256" key="2">
    <source>
        <dbReference type="SAM" id="Coils"/>
    </source>
</evidence>
<keyword evidence="1" id="KW-0040">ANK repeat</keyword>
<reference evidence="5" key="1">
    <citation type="submission" date="2020-10" db="EMBL/GenBank/DDBJ databases">
        <title>Genome Sequence of Monilinia vaccinii-corymbosi Sheds Light on Mummy Berry Disease Infection of Blueberry and Mating Type.</title>
        <authorList>
            <person name="Yow A.G."/>
            <person name="Zhang Y."/>
            <person name="Bansal K."/>
            <person name="Eacker S.M."/>
            <person name="Sullivan S."/>
            <person name="Liachko I."/>
            <person name="Cubeta M.A."/>
            <person name="Rollins J.A."/>
            <person name="Ashrafi H."/>
        </authorList>
    </citation>
    <scope>NUCLEOTIDE SEQUENCE</scope>
    <source>
        <strain evidence="5">RL-1</strain>
    </source>
</reference>
<dbReference type="Pfam" id="PF17111">
    <property type="entry name" value="PigL_N"/>
    <property type="match status" value="1"/>
</dbReference>
<gene>
    <name evidence="5" type="ORF">DSL72_007161</name>
</gene>
<dbReference type="SUPFAM" id="SSF48403">
    <property type="entry name" value="Ankyrin repeat"/>
    <property type="match status" value="1"/>
</dbReference>
<sequence length="698" mass="79818">MDPISFTASIISLATLAVQLGDALRKAADFWESVQDAPSNIRRLSRELRLVANVFDAIRVEYEAGSVPTSFEKMLKEALELAKDDISQLSELISELSRKLSTSGGSVGKQWRKVQMALRASKLEKFKGDLESVKSTLNLLQASRQQSALIQFNSRIDILSTNFISMNETSSNKIRTKQHLMDAPQLSTIVSGRDWRGSIHGVSRSVRQWKSNFLLGTFSYKTTSTTHRYDDNDVKDNTNNPTTIKTFVVEFLVGFIACRKGLRVMMTDSFDRYSLDVIRKRPNDSEIFNLCLNGNVNAVKLLLDHGEASIHDVEENGSSLLHKAVRSFNPQLCQMLLHLGADIHLRANCGMLPIQEAMICQQSACYIAIIEAGYDIWALDGSIGKEGFYLIHNSVSAWRYIHQFKPAASVGYDLIMLQMRALRETRDLEEFDFLVQRLDEELSQPGESERYLSKLTFYRTLMQLARYWLSIMFDYWFANYDHYMPVASLSEYKLIQIFKQLSHMLSSINDKKWYAQVERLVLDSLLIDIAEEIVKTSCWSTGACNVIFRQWSKIIFPCGIDLYDIGQRAMGTDALERYRFDCCRVIRCEVVYGDQHEDLSLKIDNSIAPKFSHLDPLFLCGAGRPRRDRTGPGRCLSRVSETFIKDGRFCMNMPGQWEEPRVPNTELVLRLAVLNLDLSRISYCWKFDDDIYPEILES</sequence>